<feature type="non-terminal residue" evidence="1">
    <location>
        <position position="203"/>
    </location>
</feature>
<evidence type="ECO:0000313" key="1">
    <source>
        <dbReference type="EMBL" id="JAP92863.1"/>
    </source>
</evidence>
<dbReference type="EMBL" id="GDID01003743">
    <property type="protein sequence ID" value="JAP92863.1"/>
    <property type="molecule type" value="Transcribed_RNA"/>
</dbReference>
<dbReference type="AlphaFoldDB" id="A0A146K7S9"/>
<feature type="non-terminal residue" evidence="1">
    <location>
        <position position="1"/>
    </location>
</feature>
<gene>
    <name evidence="1" type="ORF">TPC1_15056</name>
</gene>
<sequence>KMPDSWWIQPGDLHSHEVITPQKYQADKIPSCLNSVEQYQEIVKPVPIYISKDLASQLKQIVPADQQNLFQPIEVESVPLQVRFEPGKFVSAGLDSSILTDESFTAVQSIDENPANEQLIGEVDAHLKYLRERLGRLQQFGEQKPEVQKQARSVKRVVKSQKLDLIQDLNDQITKQLKQDSLYEIMTVKKQNQKLFAEQPRQA</sequence>
<organism evidence="1">
    <name type="scientific">Trepomonas sp. PC1</name>
    <dbReference type="NCBI Taxonomy" id="1076344"/>
    <lineage>
        <taxon>Eukaryota</taxon>
        <taxon>Metamonada</taxon>
        <taxon>Diplomonadida</taxon>
        <taxon>Hexamitidae</taxon>
        <taxon>Hexamitinae</taxon>
        <taxon>Trepomonas</taxon>
    </lineage>
</organism>
<proteinExistence type="predicted"/>
<reference evidence="1" key="1">
    <citation type="submission" date="2015-07" db="EMBL/GenBank/DDBJ databases">
        <title>Adaptation to a free-living lifestyle via gene acquisitions in the diplomonad Trepomonas sp. PC1.</title>
        <authorList>
            <person name="Xu F."/>
            <person name="Jerlstrom-Hultqvist J."/>
            <person name="Kolisko M."/>
            <person name="Simpson A.G.B."/>
            <person name="Roger A.J."/>
            <person name="Svard S.G."/>
            <person name="Andersson J.O."/>
        </authorList>
    </citation>
    <scope>NUCLEOTIDE SEQUENCE</scope>
    <source>
        <strain evidence="1">PC1</strain>
    </source>
</reference>
<name>A0A146K7S9_9EUKA</name>
<accession>A0A146K7S9</accession>
<protein>
    <submittedName>
        <fullName evidence="1">Uncharacterized protein</fullName>
    </submittedName>
</protein>